<protein>
    <submittedName>
        <fullName evidence="2">Uncharacterized protein</fullName>
    </submittedName>
</protein>
<accession>A0A345CU57</accession>
<sequence length="87" mass="9851">MAQTLARRLAKTIFFLIIMFAVARILSDPEIYINHTLASRLALLISGDVNAESIYDAYFYIDVASVLIITTGIYIVVMKLINKIRKK</sequence>
<dbReference type="Proteomes" id="UP000264980">
    <property type="component" value="Chromosome"/>
</dbReference>
<name>A0A345CU57_9GAMM</name>
<keyword evidence="1" id="KW-0472">Membrane</keyword>
<organism evidence="2 3">
    <name type="scientific">Erwinia tracheiphila</name>
    <dbReference type="NCBI Taxonomy" id="65700"/>
    <lineage>
        <taxon>Bacteria</taxon>
        <taxon>Pseudomonadati</taxon>
        <taxon>Pseudomonadota</taxon>
        <taxon>Gammaproteobacteria</taxon>
        <taxon>Enterobacterales</taxon>
        <taxon>Erwiniaceae</taxon>
        <taxon>Erwinia</taxon>
    </lineage>
</organism>
<proteinExistence type="predicted"/>
<gene>
    <name evidence="2" type="ORF">AV903_14510</name>
</gene>
<reference evidence="2 3" key="1">
    <citation type="submission" date="2016-01" db="EMBL/GenBank/DDBJ databases">
        <authorList>
            <person name="Oliw E.H."/>
        </authorList>
    </citation>
    <scope>NUCLEOTIDE SEQUENCE [LARGE SCALE GENOMIC DNA]</scope>
    <source>
        <strain evidence="2 3">MDcuke</strain>
    </source>
</reference>
<dbReference type="RefSeq" id="WP_233480042.1">
    <property type="nucleotide sequence ID" value="NZ_CP013970.1"/>
</dbReference>
<feature type="transmembrane region" description="Helical" evidence="1">
    <location>
        <begin position="57"/>
        <end position="77"/>
    </location>
</feature>
<dbReference type="AlphaFoldDB" id="A0A345CU57"/>
<dbReference type="EMBL" id="CP013970">
    <property type="protein sequence ID" value="AXF76974.1"/>
    <property type="molecule type" value="Genomic_DNA"/>
</dbReference>
<evidence type="ECO:0000313" key="3">
    <source>
        <dbReference type="Proteomes" id="UP000264980"/>
    </source>
</evidence>
<evidence type="ECO:0000256" key="1">
    <source>
        <dbReference type="SAM" id="Phobius"/>
    </source>
</evidence>
<evidence type="ECO:0000313" key="2">
    <source>
        <dbReference type="EMBL" id="AXF76974.1"/>
    </source>
</evidence>
<keyword evidence="1" id="KW-1133">Transmembrane helix</keyword>
<keyword evidence="1" id="KW-0812">Transmembrane</keyword>